<dbReference type="InterPro" id="IPR006549">
    <property type="entry name" value="HAD-SF_hydro_IIIA"/>
</dbReference>
<dbReference type="GO" id="GO:0046403">
    <property type="term" value="F:polynucleotide 3'-phosphatase activity"/>
    <property type="evidence" value="ECO:0007669"/>
    <property type="project" value="TreeGrafter"/>
</dbReference>
<dbReference type="GO" id="GO:0006281">
    <property type="term" value="P:DNA repair"/>
    <property type="evidence" value="ECO:0007669"/>
    <property type="project" value="TreeGrafter"/>
</dbReference>
<dbReference type="Pfam" id="PF08645">
    <property type="entry name" value="PNK3P"/>
    <property type="match status" value="1"/>
</dbReference>
<dbReference type="PANTHER" id="PTHR12083:SF9">
    <property type="entry name" value="BIFUNCTIONAL POLYNUCLEOTIDE PHOSPHATASE_KINASE"/>
    <property type="match status" value="1"/>
</dbReference>
<dbReference type="SUPFAM" id="SSF52540">
    <property type="entry name" value="P-loop containing nucleoside triphosphate hydrolases"/>
    <property type="match status" value="1"/>
</dbReference>
<keyword evidence="3" id="KW-1185">Reference proteome</keyword>
<dbReference type="InterPro" id="IPR027417">
    <property type="entry name" value="P-loop_NTPase"/>
</dbReference>
<sequence>MVSPSKTSKRKLEHNAPISPPPLRRKVQSTTTQTAVASFFTPTSQKPPEKIIWQERGPNDDTPSTLLVGKYVPSSAPNSDSNDFNTATKRLKVAAFDFDSTLIQTSSGKKFASDAQDWKWWHSTVPSTLRKLYLEDGYRVVVISNQGGISLKADSKAPKSKLGSFKSKVSAVFNQLDIPISIYAATEKDIYRKPRTGMWSELLEDLDIHLPGDVDLENSLFVGDAGGRNASNGKPKDFSCSDRNFAENVGIRFHTPEEYFLGEAPREFTRSFEHSEYLTSSTTEVLEPFAKKNKLDIVLFCGSPAAGKSTFYWQQLEPLGYARINQDLLKTRDKCIKVAGQYLDEGKSVAIGMSTAKNSAQFPLAQPLMINPPDNTNADREVRSKWVELAAKHSVPIRCVLFTANPELCEHNDVVRALNNVMNPEKRMILPSMAFRGFMSRYKKPELNEGFQDITKVAFRFNGSEAERRIWARHWT</sequence>
<evidence type="ECO:0000313" key="2">
    <source>
        <dbReference type="EMBL" id="PMD27232.1"/>
    </source>
</evidence>
<proteinExistence type="predicted"/>
<dbReference type="InterPro" id="IPR023214">
    <property type="entry name" value="HAD_sf"/>
</dbReference>
<dbReference type="Pfam" id="PF13671">
    <property type="entry name" value="AAA_33"/>
    <property type="match status" value="1"/>
</dbReference>
<dbReference type="InterPro" id="IPR006551">
    <property type="entry name" value="Polynucleotide_phosphatase"/>
</dbReference>
<protein>
    <submittedName>
        <fullName evidence="2">PNK3P-domain-containing protein</fullName>
    </submittedName>
</protein>
<dbReference type="NCBIfam" id="TIGR01662">
    <property type="entry name" value="HAD-SF-IIIA"/>
    <property type="match status" value="1"/>
</dbReference>
<dbReference type="CDD" id="cd01625">
    <property type="entry name" value="HAD_PNP"/>
    <property type="match status" value="1"/>
</dbReference>
<organism evidence="2 3">
    <name type="scientific">Hyaloscypha hepaticicola</name>
    <dbReference type="NCBI Taxonomy" id="2082293"/>
    <lineage>
        <taxon>Eukaryota</taxon>
        <taxon>Fungi</taxon>
        <taxon>Dikarya</taxon>
        <taxon>Ascomycota</taxon>
        <taxon>Pezizomycotina</taxon>
        <taxon>Leotiomycetes</taxon>
        <taxon>Helotiales</taxon>
        <taxon>Hyaloscyphaceae</taxon>
        <taxon>Hyaloscypha</taxon>
    </lineage>
</organism>
<dbReference type="SUPFAM" id="SSF56784">
    <property type="entry name" value="HAD-like"/>
    <property type="match status" value="1"/>
</dbReference>
<dbReference type="Gene3D" id="3.40.50.1000">
    <property type="entry name" value="HAD superfamily/HAD-like"/>
    <property type="match status" value="1"/>
</dbReference>
<dbReference type="GO" id="GO:0046404">
    <property type="term" value="F:ATP-dependent polydeoxyribonucleotide 5'-hydroxyl-kinase activity"/>
    <property type="evidence" value="ECO:0007669"/>
    <property type="project" value="TreeGrafter"/>
</dbReference>
<dbReference type="GO" id="GO:0003690">
    <property type="term" value="F:double-stranded DNA binding"/>
    <property type="evidence" value="ECO:0007669"/>
    <property type="project" value="TreeGrafter"/>
</dbReference>
<evidence type="ECO:0000256" key="1">
    <source>
        <dbReference type="SAM" id="MobiDB-lite"/>
    </source>
</evidence>
<dbReference type="EMBL" id="KZ613466">
    <property type="protein sequence ID" value="PMD27232.1"/>
    <property type="molecule type" value="Genomic_DNA"/>
</dbReference>
<dbReference type="Gene3D" id="3.40.50.300">
    <property type="entry name" value="P-loop containing nucleotide triphosphate hydrolases"/>
    <property type="match status" value="1"/>
</dbReference>
<accession>A0A2J6QLU9</accession>
<evidence type="ECO:0000313" key="3">
    <source>
        <dbReference type="Proteomes" id="UP000235672"/>
    </source>
</evidence>
<dbReference type="AlphaFoldDB" id="A0A2J6QLU9"/>
<dbReference type="Proteomes" id="UP000235672">
    <property type="component" value="Unassembled WGS sequence"/>
</dbReference>
<dbReference type="PANTHER" id="PTHR12083">
    <property type="entry name" value="BIFUNCTIONAL POLYNUCLEOTIDE PHOSPHATASE/KINASE"/>
    <property type="match status" value="1"/>
</dbReference>
<name>A0A2J6QLU9_9HELO</name>
<dbReference type="InterPro" id="IPR013954">
    <property type="entry name" value="PNK3P"/>
</dbReference>
<dbReference type="FunFam" id="3.40.50.1000:FF:000078">
    <property type="entry name" value="Bifunctional polynucleotide phosphatase/kinase"/>
    <property type="match status" value="1"/>
</dbReference>
<dbReference type="InterPro" id="IPR036412">
    <property type="entry name" value="HAD-like_sf"/>
</dbReference>
<dbReference type="OrthoDB" id="19045at2759"/>
<dbReference type="NCBIfam" id="TIGR01664">
    <property type="entry name" value="DNA-3'-Pase"/>
    <property type="match status" value="1"/>
</dbReference>
<reference evidence="2 3" key="1">
    <citation type="submission" date="2016-05" db="EMBL/GenBank/DDBJ databases">
        <title>A degradative enzymes factory behind the ericoid mycorrhizal symbiosis.</title>
        <authorList>
            <consortium name="DOE Joint Genome Institute"/>
            <person name="Martino E."/>
            <person name="Morin E."/>
            <person name="Grelet G."/>
            <person name="Kuo A."/>
            <person name="Kohler A."/>
            <person name="Daghino S."/>
            <person name="Barry K."/>
            <person name="Choi C."/>
            <person name="Cichocki N."/>
            <person name="Clum A."/>
            <person name="Copeland A."/>
            <person name="Hainaut M."/>
            <person name="Haridas S."/>
            <person name="Labutti K."/>
            <person name="Lindquist E."/>
            <person name="Lipzen A."/>
            <person name="Khouja H.-R."/>
            <person name="Murat C."/>
            <person name="Ohm R."/>
            <person name="Olson A."/>
            <person name="Spatafora J."/>
            <person name="Veneault-Fourrey C."/>
            <person name="Henrissat B."/>
            <person name="Grigoriev I."/>
            <person name="Martin F."/>
            <person name="Perotto S."/>
        </authorList>
    </citation>
    <scope>NUCLEOTIDE SEQUENCE [LARGE SCALE GENOMIC DNA]</scope>
    <source>
        <strain evidence="2 3">UAMH 7357</strain>
    </source>
</reference>
<dbReference type="STRING" id="1745343.A0A2J6QLU9"/>
<feature type="region of interest" description="Disordered" evidence="1">
    <location>
        <begin position="1"/>
        <end position="32"/>
    </location>
</feature>
<gene>
    <name evidence="2" type="ORF">NA56DRAFT_229255</name>
</gene>